<protein>
    <submittedName>
        <fullName evidence="1">Uncharacterized protein</fullName>
    </submittedName>
</protein>
<dbReference type="Gene3D" id="3.30.420.220">
    <property type="match status" value="1"/>
</dbReference>
<organism evidence="1">
    <name type="scientific">uncultured bacterium</name>
    <name type="common">gcode 4</name>
    <dbReference type="NCBI Taxonomy" id="1234023"/>
    <lineage>
        <taxon>Bacteria</taxon>
        <taxon>environmental samples</taxon>
    </lineage>
</organism>
<accession>K2FAR1</accession>
<evidence type="ECO:0000313" key="1">
    <source>
        <dbReference type="EMBL" id="EKE28196.1"/>
    </source>
</evidence>
<gene>
    <name evidence="1" type="ORF">ACD_3C00086G0040</name>
</gene>
<dbReference type="InterPro" id="IPR047099">
    <property type="entry name" value="Nop5_N_sf"/>
</dbReference>
<name>K2FAR1_9BACT</name>
<reference evidence="1" key="1">
    <citation type="journal article" date="2012" name="Science">
        <title>Fermentation, hydrogen, and sulfur metabolism in multiple uncultivated bacterial phyla.</title>
        <authorList>
            <person name="Wrighton K.C."/>
            <person name="Thomas B.C."/>
            <person name="Sharon I."/>
            <person name="Miller C.S."/>
            <person name="Castelle C.J."/>
            <person name="VerBerkmoes N.C."/>
            <person name="Wilkins M.J."/>
            <person name="Hettich R.L."/>
            <person name="Lipton M.S."/>
            <person name="Williams K.H."/>
            <person name="Long P.E."/>
            <person name="Banfield J.F."/>
        </authorList>
    </citation>
    <scope>NUCLEOTIDE SEQUENCE [LARGE SCALE GENOMIC DNA]</scope>
</reference>
<dbReference type="AlphaFoldDB" id="K2FAR1"/>
<dbReference type="EMBL" id="AMFJ01000360">
    <property type="protein sequence ID" value="EKE28196.1"/>
    <property type="molecule type" value="Genomic_DNA"/>
</dbReference>
<sequence length="350" mass="42661">MNYLKDWSYYNELYDKVTVSVCRFYTMKPKNGEKWNQGQQMAANYINNIYLKSKMSDRALKKEEIIKEWMDKDRKRDEYIESLIPPKTRCLECYEMMEFDFKEYIWEEDWKQNRVLFVFNCPTCKKRKAIYNDWEEYIIKKDLCKKCWVELICKNKKETDSIIITKKCPKCSWGDKEVIDLKFKKEEDPDFEKDRAIFCISYEEALKYKEEMDNIKQFVDNFKEVMEKHDKKDKLKEDLARIKKLKFKEIEKLLSEELAQIWYSGFIFSTPALSNDIKAEYTVFVETSEENEGMILKWFKNKLKELLSDTNWSEMNDWKPEYKLWAIKGKLRWVDSEEDLIKLIESRIKK</sequence>
<comment type="caution">
    <text evidence="1">The sequence shown here is derived from an EMBL/GenBank/DDBJ whole genome shotgun (WGS) entry which is preliminary data.</text>
</comment>
<proteinExistence type="predicted"/>